<dbReference type="GO" id="GO:0071555">
    <property type="term" value="P:cell wall organization"/>
    <property type="evidence" value="ECO:0007669"/>
    <property type="project" value="UniProtKB-KW"/>
</dbReference>
<feature type="region of interest" description="Disordered" evidence="9">
    <location>
        <begin position="59"/>
        <end position="81"/>
    </location>
</feature>
<dbReference type="SUPFAM" id="SSF57180">
    <property type="entry name" value="Cellulose-binding domain"/>
    <property type="match status" value="1"/>
</dbReference>
<evidence type="ECO:0000256" key="7">
    <source>
        <dbReference type="ARBA" id="ARBA00023316"/>
    </source>
</evidence>
<feature type="signal peptide" evidence="10">
    <location>
        <begin position="1"/>
        <end position="18"/>
    </location>
</feature>
<evidence type="ECO:0000256" key="1">
    <source>
        <dbReference type="ARBA" id="ARBA00005641"/>
    </source>
</evidence>
<dbReference type="PROSITE" id="PS51164">
    <property type="entry name" value="CBM1_2"/>
    <property type="match status" value="1"/>
</dbReference>
<dbReference type="InterPro" id="IPR035971">
    <property type="entry name" value="CBD_sf"/>
</dbReference>
<dbReference type="InterPro" id="IPR017853">
    <property type="entry name" value="GH"/>
</dbReference>
<dbReference type="PROSITE" id="PS00562">
    <property type="entry name" value="CBM1_1"/>
    <property type="match status" value="1"/>
</dbReference>
<dbReference type="GO" id="GO:0009986">
    <property type="term" value="C:cell surface"/>
    <property type="evidence" value="ECO:0007669"/>
    <property type="project" value="TreeGrafter"/>
</dbReference>
<keyword evidence="2 10" id="KW-0732">Signal</keyword>
<dbReference type="Pfam" id="PF00150">
    <property type="entry name" value="Cellulase"/>
    <property type="match status" value="1"/>
</dbReference>
<dbReference type="InterPro" id="IPR050386">
    <property type="entry name" value="Glycosyl_hydrolase_5"/>
</dbReference>
<proteinExistence type="inferred from homology"/>
<keyword evidence="5" id="KW-0119">Carbohydrate metabolism</keyword>
<evidence type="ECO:0000256" key="2">
    <source>
        <dbReference type="ARBA" id="ARBA00022729"/>
    </source>
</evidence>
<dbReference type="SUPFAM" id="SSF51445">
    <property type="entry name" value="(Trans)glycosidases"/>
    <property type="match status" value="1"/>
</dbReference>
<dbReference type="FunFam" id="3.20.20.80:FF:000152">
    <property type="entry name" value="Extracellular endoglucanase"/>
    <property type="match status" value="1"/>
</dbReference>
<dbReference type="InterPro" id="IPR001547">
    <property type="entry name" value="Glyco_hydro_5"/>
</dbReference>
<keyword evidence="6" id="KW-0326">Glycosidase</keyword>
<keyword evidence="13" id="KW-1185">Reference proteome</keyword>
<organism evidence="12 13">
    <name type="scientific">Pseudopithomyces chartarum</name>
    <dbReference type="NCBI Taxonomy" id="1892770"/>
    <lineage>
        <taxon>Eukaryota</taxon>
        <taxon>Fungi</taxon>
        <taxon>Dikarya</taxon>
        <taxon>Ascomycota</taxon>
        <taxon>Pezizomycotina</taxon>
        <taxon>Dothideomycetes</taxon>
        <taxon>Pleosporomycetidae</taxon>
        <taxon>Pleosporales</taxon>
        <taxon>Massarineae</taxon>
        <taxon>Didymosphaeriaceae</taxon>
        <taxon>Pseudopithomyces</taxon>
    </lineage>
</organism>
<name>A0AAN6M5S0_9PLEO</name>
<dbReference type="GO" id="GO:0005576">
    <property type="term" value="C:extracellular region"/>
    <property type="evidence" value="ECO:0007669"/>
    <property type="project" value="InterPro"/>
</dbReference>
<evidence type="ECO:0000256" key="4">
    <source>
        <dbReference type="ARBA" id="ARBA00023001"/>
    </source>
</evidence>
<reference evidence="12 13" key="1">
    <citation type="submission" date="2021-02" db="EMBL/GenBank/DDBJ databases">
        <title>Genome assembly of Pseudopithomyces chartarum.</title>
        <authorList>
            <person name="Jauregui R."/>
            <person name="Singh J."/>
            <person name="Voisey C."/>
        </authorList>
    </citation>
    <scope>NUCLEOTIDE SEQUENCE [LARGE SCALE GENOMIC DNA]</scope>
    <source>
        <strain evidence="12 13">AGR01</strain>
    </source>
</reference>
<keyword evidence="3" id="KW-0378">Hydrolase</keyword>
<keyword evidence="4" id="KW-0136">Cellulose degradation</keyword>
<dbReference type="GO" id="GO:0030245">
    <property type="term" value="P:cellulose catabolic process"/>
    <property type="evidence" value="ECO:0007669"/>
    <property type="project" value="UniProtKB-KW"/>
</dbReference>
<comment type="caution">
    <text evidence="12">The sequence shown here is derived from an EMBL/GenBank/DDBJ whole genome shotgun (WGS) entry which is preliminary data.</text>
</comment>
<evidence type="ECO:0000256" key="8">
    <source>
        <dbReference type="ARBA" id="ARBA00023326"/>
    </source>
</evidence>
<dbReference type="InterPro" id="IPR005102">
    <property type="entry name" value="Carbo-bd_X2"/>
</dbReference>
<dbReference type="Gene3D" id="2.60.40.10">
    <property type="entry name" value="Immunoglobulins"/>
    <property type="match status" value="1"/>
</dbReference>
<evidence type="ECO:0000313" key="13">
    <source>
        <dbReference type="Proteomes" id="UP001280581"/>
    </source>
</evidence>
<keyword evidence="8" id="KW-0624">Polysaccharide degradation</keyword>
<evidence type="ECO:0000259" key="11">
    <source>
        <dbReference type="PROSITE" id="PS51164"/>
    </source>
</evidence>
<accession>A0AAN6M5S0</accession>
<dbReference type="InterPro" id="IPR000254">
    <property type="entry name" value="CBD"/>
</dbReference>
<dbReference type="Pfam" id="PF03442">
    <property type="entry name" value="CBM_X2"/>
    <property type="match status" value="1"/>
</dbReference>
<dbReference type="SUPFAM" id="SSF81296">
    <property type="entry name" value="E set domains"/>
    <property type="match status" value="1"/>
</dbReference>
<sequence>MARLGFLLFGAFVQSVHGAVAPWAQCGGIGYTGDTVCPSSYTCKVQNDWYHQCVPGTASSASSSAKPTSSVGSVTSSPSSSVATVTSKTTTLSTVSTASATSGGVKCTGTFTPVSASAFVEKMNPGWNLGNTLDAVEDEGDWNNPKVTPDTFTDVKAAGFKGVRLPVTWAYHFTSASPTWNVDPAWLQRVSDVVDMITSQGFYTIVNVHHDSWTWADVSAPGANLTMIEEKFYRLWYQIGTKLACKGSQVAFEPINEPPGTTAEHGAEINKLNGIFLKAISDAGGFNPKRVVTLVGVGEDSIKTSQWFKLPDFKFTNPYAIQFHYYSPYDFTFSAWGKTIWGSDADKAAIDADFAAIRGNFTDVPLIIGEWDASPIATETAARWRYNDFVVQTAPKYNIATVLWDNGADHLDRATHQWRDPVALDIIISGAAGKTNSLPDSTTDGSVTTQKSSAYVYHKVNETITDAVLPYLFNGNTLSSIKNTKTGAVLTKGTDYSSSASAITLTSKFLKTVLTSTTTGSLTNLTLTFSSGAPTTVDILQYDTPVLGTTSAKLPATSADLRIPITWKGQNRPAAVRALKSDGTILIDDWTQYLGPLQQGRLTYSGQWDWDANSVILKAPVLDAVRSAGKDTTFTIDFYPREPSNSANFTLTV</sequence>
<comment type="similarity">
    <text evidence="1">Belongs to the glycosyl hydrolase 5 (cellulase A) family.</text>
</comment>
<evidence type="ECO:0000256" key="10">
    <source>
        <dbReference type="SAM" id="SignalP"/>
    </source>
</evidence>
<dbReference type="AlphaFoldDB" id="A0AAN6M5S0"/>
<dbReference type="Gene3D" id="3.20.20.80">
    <property type="entry name" value="Glycosidases"/>
    <property type="match status" value="1"/>
</dbReference>
<feature type="chain" id="PRO_5043031252" description="CBM1 domain-containing protein" evidence="10">
    <location>
        <begin position="19"/>
        <end position="653"/>
    </location>
</feature>
<evidence type="ECO:0000256" key="3">
    <source>
        <dbReference type="ARBA" id="ARBA00022801"/>
    </source>
</evidence>
<keyword evidence="7" id="KW-0961">Cell wall biogenesis/degradation</keyword>
<evidence type="ECO:0000256" key="9">
    <source>
        <dbReference type="SAM" id="MobiDB-lite"/>
    </source>
</evidence>
<gene>
    <name evidence="12" type="ORF">GRF29_1g1471374</name>
</gene>
<evidence type="ECO:0000313" key="12">
    <source>
        <dbReference type="EMBL" id="KAK3216940.1"/>
    </source>
</evidence>
<dbReference type="GO" id="GO:0008422">
    <property type="term" value="F:beta-glucosidase activity"/>
    <property type="evidence" value="ECO:0007669"/>
    <property type="project" value="TreeGrafter"/>
</dbReference>
<dbReference type="Pfam" id="PF00734">
    <property type="entry name" value="CBM_1"/>
    <property type="match status" value="1"/>
</dbReference>
<protein>
    <recommendedName>
        <fullName evidence="11">CBM1 domain-containing protein</fullName>
    </recommendedName>
</protein>
<dbReference type="SMART" id="SM00236">
    <property type="entry name" value="fCBD"/>
    <property type="match status" value="1"/>
</dbReference>
<dbReference type="PANTHER" id="PTHR31297:SF41">
    <property type="entry name" value="ENDOGLUCANASE, PUTATIVE (AFU_ORTHOLOGUE AFUA_5G01830)-RELATED"/>
    <property type="match status" value="1"/>
</dbReference>
<dbReference type="PANTHER" id="PTHR31297">
    <property type="entry name" value="GLUCAN ENDO-1,6-BETA-GLUCOSIDASE B"/>
    <property type="match status" value="1"/>
</dbReference>
<dbReference type="GO" id="GO:0030248">
    <property type="term" value="F:cellulose binding"/>
    <property type="evidence" value="ECO:0007669"/>
    <property type="project" value="InterPro"/>
</dbReference>
<evidence type="ECO:0000256" key="5">
    <source>
        <dbReference type="ARBA" id="ARBA00023277"/>
    </source>
</evidence>
<dbReference type="Proteomes" id="UP001280581">
    <property type="component" value="Unassembled WGS sequence"/>
</dbReference>
<dbReference type="InterPro" id="IPR013783">
    <property type="entry name" value="Ig-like_fold"/>
</dbReference>
<feature type="domain" description="CBM1" evidence="11">
    <location>
        <begin position="18"/>
        <end position="54"/>
    </location>
</feature>
<evidence type="ECO:0000256" key="6">
    <source>
        <dbReference type="ARBA" id="ARBA00023295"/>
    </source>
</evidence>
<dbReference type="EMBL" id="WVTA01000001">
    <property type="protein sequence ID" value="KAK3216940.1"/>
    <property type="molecule type" value="Genomic_DNA"/>
</dbReference>
<dbReference type="InterPro" id="IPR014756">
    <property type="entry name" value="Ig_E-set"/>
</dbReference>